<dbReference type="EMBL" id="CP002101">
    <property type="protein sequence ID" value="AEH60277.1"/>
    <property type="molecule type" value="Genomic_DNA"/>
</dbReference>
<reference evidence="2" key="1">
    <citation type="submission" date="2010-07" db="EMBL/GenBank/DDBJ databases">
        <title>The complete genome of Methanosalsum zhilinae DSM 4017.</title>
        <authorList>
            <consortium name="US DOE Joint Genome Institute (JGI-PGF)"/>
            <person name="Lucas S."/>
            <person name="Copeland A."/>
            <person name="Lapidus A."/>
            <person name="Glavina del Rio T."/>
            <person name="Dalin E."/>
            <person name="Tice H."/>
            <person name="Bruce D."/>
            <person name="Goodwin L."/>
            <person name="Pitluck S."/>
            <person name="Kyrpides N."/>
            <person name="Mavromatis K."/>
            <person name="Ovchinnikova G."/>
            <person name="Daligault H."/>
            <person name="Detter J.C."/>
            <person name="Han C."/>
            <person name="Tapia R."/>
            <person name="Larimer F."/>
            <person name="Land M."/>
            <person name="Hauser L."/>
            <person name="Markowitz V."/>
            <person name="Cheng J.-F."/>
            <person name="Hugenholtz P."/>
            <person name="Woyke T."/>
            <person name="Wu D."/>
            <person name="Spring S."/>
            <person name="Schueler E."/>
            <person name="Brambilla E."/>
            <person name="Klenk H.-P."/>
            <person name="Eisen J.A."/>
        </authorList>
    </citation>
    <scope>NUCLEOTIDE SEQUENCE</scope>
    <source>
        <strain evidence="2">DSM 4017</strain>
    </source>
</reference>
<name>F7XPE9_METZD</name>
<evidence type="ECO:0008006" key="4">
    <source>
        <dbReference type="Google" id="ProtNLM"/>
    </source>
</evidence>
<organism evidence="2 3">
    <name type="scientific">Methanosalsum zhilinae (strain DSM 4017 / NBRC 107636 / OCM 62 / WeN5)</name>
    <name type="common">Methanohalophilus zhilinae</name>
    <dbReference type="NCBI Taxonomy" id="679901"/>
    <lineage>
        <taxon>Archaea</taxon>
        <taxon>Methanobacteriati</taxon>
        <taxon>Methanobacteriota</taxon>
        <taxon>Stenosarchaea group</taxon>
        <taxon>Methanomicrobia</taxon>
        <taxon>Methanosarcinales</taxon>
        <taxon>Methanosarcinaceae</taxon>
        <taxon>Methanosalsum</taxon>
    </lineage>
</organism>
<keyword evidence="1" id="KW-0472">Membrane</keyword>
<dbReference type="AlphaFoldDB" id="F7XPE9"/>
<sequence>MFGMTEFPAFGPGIILVGIFFWLMIIIGIILFFFWLLRKIGFNSNRSLEDDSSDNLSPVEIARIRYENGEISKEEFEIIKNNLD</sequence>
<dbReference type="HOGENOM" id="CLU_159099_0_1_2"/>
<gene>
    <name evidence="2" type="ordered locus">Mzhil_0402</name>
</gene>
<accession>F7XPE9</accession>
<keyword evidence="3" id="KW-1185">Reference proteome</keyword>
<evidence type="ECO:0000256" key="1">
    <source>
        <dbReference type="SAM" id="Phobius"/>
    </source>
</evidence>
<dbReference type="Proteomes" id="UP000006622">
    <property type="component" value="Chromosome"/>
</dbReference>
<evidence type="ECO:0000313" key="3">
    <source>
        <dbReference type="Proteomes" id="UP000006622"/>
    </source>
</evidence>
<proteinExistence type="predicted"/>
<evidence type="ECO:0000313" key="2">
    <source>
        <dbReference type="EMBL" id="AEH60277.1"/>
    </source>
</evidence>
<keyword evidence="1" id="KW-0812">Transmembrane</keyword>
<keyword evidence="1" id="KW-1133">Transmembrane helix</keyword>
<dbReference type="KEGG" id="mzh:Mzhil_0402"/>
<feature type="transmembrane region" description="Helical" evidence="1">
    <location>
        <begin position="12"/>
        <end position="37"/>
    </location>
</feature>
<protein>
    <recommendedName>
        <fullName evidence="4">SHOCT domain-containing protein</fullName>
    </recommendedName>
</protein>